<sequence>MKCGTIYRCVSFIIDYQYFSEAVCKLCAMNFCVQRKSRYKSICNGLISFVLCFVDQPGLEPGTSRL</sequence>
<accession>A0A6N3DLZ9</accession>
<organism evidence="1">
    <name type="scientific">Paraprevotella clara</name>
    <dbReference type="NCBI Taxonomy" id="454154"/>
    <lineage>
        <taxon>Bacteria</taxon>
        <taxon>Pseudomonadati</taxon>
        <taxon>Bacteroidota</taxon>
        <taxon>Bacteroidia</taxon>
        <taxon>Bacteroidales</taxon>
        <taxon>Prevotellaceae</taxon>
        <taxon>Paraprevotella</taxon>
    </lineage>
</organism>
<dbReference type="EMBL" id="CACRUT010000015">
    <property type="protein sequence ID" value="VYU28378.1"/>
    <property type="molecule type" value="Genomic_DNA"/>
</dbReference>
<protein>
    <submittedName>
        <fullName evidence="1">Uncharacterized protein</fullName>
    </submittedName>
</protein>
<dbReference type="AlphaFoldDB" id="A0A6N3DLZ9"/>
<evidence type="ECO:0000313" key="1">
    <source>
        <dbReference type="EMBL" id="VYU28378.1"/>
    </source>
</evidence>
<name>A0A6N3DLZ9_9BACT</name>
<proteinExistence type="predicted"/>
<gene>
    <name evidence="1" type="ORF">PCLFYP37_02397</name>
</gene>
<reference evidence="1" key="1">
    <citation type="submission" date="2019-11" db="EMBL/GenBank/DDBJ databases">
        <authorList>
            <person name="Feng L."/>
        </authorList>
    </citation>
    <scope>NUCLEOTIDE SEQUENCE</scope>
    <source>
        <strain evidence="1">PclaraLFYP37</strain>
    </source>
</reference>